<keyword evidence="2" id="KW-1185">Reference proteome</keyword>
<name>A0ABT5VFN0_9BACI</name>
<dbReference type="EMBL" id="JAOTPO010000008">
    <property type="protein sequence ID" value="MDE5414234.1"/>
    <property type="molecule type" value="Genomic_DNA"/>
</dbReference>
<gene>
    <name evidence="1" type="ORF">N7Z68_12705</name>
</gene>
<protein>
    <recommendedName>
        <fullName evidence="3">Restriction endonuclease</fullName>
    </recommendedName>
</protein>
<accession>A0ABT5VFN0</accession>
<dbReference type="Proteomes" id="UP001148125">
    <property type="component" value="Unassembled WGS sequence"/>
</dbReference>
<comment type="caution">
    <text evidence="1">The sequence shown here is derived from an EMBL/GenBank/DDBJ whole genome shotgun (WGS) entry which is preliminary data.</text>
</comment>
<dbReference type="RefSeq" id="WP_275118846.1">
    <property type="nucleotide sequence ID" value="NZ_JAOTPO010000008.1"/>
</dbReference>
<proteinExistence type="predicted"/>
<evidence type="ECO:0000313" key="1">
    <source>
        <dbReference type="EMBL" id="MDE5414234.1"/>
    </source>
</evidence>
<sequence>MRLTERRQFDPEDGTHKNVYQFNNTKDFDAMGSFGMEVIEEVFDFAYGMSFGQQGHHRNHRSGGTARRGNGAIFADAFQGKLAEFALYQVLQNHGIDVERPDTEMFGEGEWDSSDFTYGGKKIAVKSTKAFGQLLLLEAEDWNNEGLYVPNLGTGDEFYDYFVLVRVDPFAENLLMQNRLYFTPDVPEDELRQIILAEEFSFDLPGCMTRNTLVWMIENNYFIPQHAYINRIAEKNKLDADNYYLQTGDLHDVNRMIQEL</sequence>
<evidence type="ECO:0000313" key="2">
    <source>
        <dbReference type="Proteomes" id="UP001148125"/>
    </source>
</evidence>
<organism evidence="1 2">
    <name type="scientific">Alkalihalobacterium chitinilyticum</name>
    <dbReference type="NCBI Taxonomy" id="2980103"/>
    <lineage>
        <taxon>Bacteria</taxon>
        <taxon>Bacillati</taxon>
        <taxon>Bacillota</taxon>
        <taxon>Bacilli</taxon>
        <taxon>Bacillales</taxon>
        <taxon>Bacillaceae</taxon>
        <taxon>Alkalihalobacterium</taxon>
    </lineage>
</organism>
<reference evidence="1" key="1">
    <citation type="submission" date="2024-05" db="EMBL/GenBank/DDBJ databases">
        <title>Alkalihalobacillus sp. strain MEB203 novel alkaliphilic bacterium from Lonar Lake, India.</title>
        <authorList>
            <person name="Joshi A."/>
            <person name="Thite S."/>
            <person name="Mengade P."/>
        </authorList>
    </citation>
    <scope>NUCLEOTIDE SEQUENCE</scope>
    <source>
        <strain evidence="1">MEB 203</strain>
    </source>
</reference>
<evidence type="ECO:0008006" key="3">
    <source>
        <dbReference type="Google" id="ProtNLM"/>
    </source>
</evidence>